<evidence type="ECO:0000313" key="2">
    <source>
        <dbReference type="EMBL" id="CAG8791103.1"/>
    </source>
</evidence>
<keyword evidence="3" id="KW-1185">Reference proteome</keyword>
<feature type="compositionally biased region" description="Basic and acidic residues" evidence="1">
    <location>
        <begin position="12"/>
        <end position="24"/>
    </location>
</feature>
<dbReference type="Proteomes" id="UP000789759">
    <property type="component" value="Unassembled WGS sequence"/>
</dbReference>
<gene>
    <name evidence="2" type="ORF">CPELLU_LOCUS17004</name>
</gene>
<reference evidence="2" key="1">
    <citation type="submission" date="2021-06" db="EMBL/GenBank/DDBJ databases">
        <authorList>
            <person name="Kallberg Y."/>
            <person name="Tangrot J."/>
            <person name="Rosling A."/>
        </authorList>
    </citation>
    <scope>NUCLEOTIDE SEQUENCE</scope>
    <source>
        <strain evidence="2">FL966</strain>
    </source>
</reference>
<sequence length="199" mass="23863">QENQTKLIYLPKTERPISRDQERNTGKEECVLVNVFSSKKTKQQSVSNIFHKQKNQTTKLIYQPKTESPISRDQVRNIRKEECIPIPNEEAKKKYQKRRKGISNVFHKQENQTKLIYPLKTKNLILRDQERNTRKKECKKKYQERRKNISNIFHKQENQTKLIYLLKLKVQFHEAKKARKKGINKPKIKATCFQQSDQI</sequence>
<evidence type="ECO:0000256" key="1">
    <source>
        <dbReference type="SAM" id="MobiDB-lite"/>
    </source>
</evidence>
<dbReference type="AlphaFoldDB" id="A0A9N9JS05"/>
<evidence type="ECO:0000313" key="3">
    <source>
        <dbReference type="Proteomes" id="UP000789759"/>
    </source>
</evidence>
<feature type="region of interest" description="Disordered" evidence="1">
    <location>
        <begin position="1"/>
        <end position="24"/>
    </location>
</feature>
<protein>
    <submittedName>
        <fullName evidence="2">24952_t:CDS:1</fullName>
    </submittedName>
</protein>
<proteinExistence type="predicted"/>
<accession>A0A9N9JS05</accession>
<name>A0A9N9JS05_9GLOM</name>
<organism evidence="2 3">
    <name type="scientific">Cetraspora pellucida</name>
    <dbReference type="NCBI Taxonomy" id="1433469"/>
    <lineage>
        <taxon>Eukaryota</taxon>
        <taxon>Fungi</taxon>
        <taxon>Fungi incertae sedis</taxon>
        <taxon>Mucoromycota</taxon>
        <taxon>Glomeromycotina</taxon>
        <taxon>Glomeromycetes</taxon>
        <taxon>Diversisporales</taxon>
        <taxon>Gigasporaceae</taxon>
        <taxon>Cetraspora</taxon>
    </lineage>
</organism>
<comment type="caution">
    <text evidence="2">The sequence shown here is derived from an EMBL/GenBank/DDBJ whole genome shotgun (WGS) entry which is preliminary data.</text>
</comment>
<dbReference type="EMBL" id="CAJVQA010027162">
    <property type="protein sequence ID" value="CAG8791103.1"/>
    <property type="molecule type" value="Genomic_DNA"/>
</dbReference>
<feature type="non-terminal residue" evidence="2">
    <location>
        <position position="199"/>
    </location>
</feature>